<organism evidence="3 4">
    <name type="scientific">Starmerella bacillaris</name>
    <name type="common">Yeast</name>
    <name type="synonym">Candida zemplinina</name>
    <dbReference type="NCBI Taxonomy" id="1247836"/>
    <lineage>
        <taxon>Eukaryota</taxon>
        <taxon>Fungi</taxon>
        <taxon>Dikarya</taxon>
        <taxon>Ascomycota</taxon>
        <taxon>Saccharomycotina</taxon>
        <taxon>Dipodascomycetes</taxon>
        <taxon>Dipodascales</taxon>
        <taxon>Trichomonascaceae</taxon>
        <taxon>Starmerella</taxon>
    </lineage>
</organism>
<feature type="transmembrane region" description="Helical" evidence="2">
    <location>
        <begin position="324"/>
        <end position="345"/>
    </location>
</feature>
<feature type="compositionally biased region" description="Basic and acidic residues" evidence="1">
    <location>
        <begin position="550"/>
        <end position="559"/>
    </location>
</feature>
<keyword evidence="4" id="KW-1185">Reference proteome</keyword>
<keyword evidence="2" id="KW-0812">Transmembrane</keyword>
<feature type="region of interest" description="Disordered" evidence="1">
    <location>
        <begin position="544"/>
        <end position="581"/>
    </location>
</feature>
<keyword evidence="2" id="KW-0472">Membrane</keyword>
<evidence type="ECO:0000256" key="1">
    <source>
        <dbReference type="SAM" id="MobiDB-lite"/>
    </source>
</evidence>
<evidence type="ECO:0000313" key="3">
    <source>
        <dbReference type="EMBL" id="GMM49888.1"/>
    </source>
</evidence>
<reference evidence="3 4" key="1">
    <citation type="journal article" date="2023" name="Elife">
        <title>Identification of key yeast species and microbe-microbe interactions impacting larval growth of Drosophila in the wild.</title>
        <authorList>
            <person name="Mure A."/>
            <person name="Sugiura Y."/>
            <person name="Maeda R."/>
            <person name="Honda K."/>
            <person name="Sakurai N."/>
            <person name="Takahashi Y."/>
            <person name="Watada M."/>
            <person name="Katoh T."/>
            <person name="Gotoh A."/>
            <person name="Gotoh Y."/>
            <person name="Taniguchi I."/>
            <person name="Nakamura K."/>
            <person name="Hayashi T."/>
            <person name="Katayama T."/>
            <person name="Uemura T."/>
            <person name="Hattori Y."/>
        </authorList>
    </citation>
    <scope>NUCLEOTIDE SEQUENCE [LARGE SCALE GENOMIC DNA]</scope>
    <source>
        <strain evidence="3 4">SB-73</strain>
    </source>
</reference>
<feature type="compositionally biased region" description="Acidic residues" evidence="1">
    <location>
        <begin position="571"/>
        <end position="581"/>
    </location>
</feature>
<sequence length="581" mass="66184">MIRIRPNLTLHIGSTECKVSNFELPLLATHADLAHRFSTSPPFNEPGYYYVPILPDGTYGPGSTPLLSTLGSLGDTIELLRVPIDEKPGDYEIQPDAFSGFADFNAKELVEWIESNFEISDQILLLVHDKHSRDISPEVTIRDYLNFANSDPLNSKSSYNAVYIDFERVSDAEIAVGPGIMLSFDMKYIMDTQNATSGTAVEVESAVFEYLRQFVKQSKSGLYLPEDFTNLFDSFPLVDWSNAKTLKDDELINEISSKLAKVKEDWLKTSKFVSRTLNMNAAEVLAERYAAKSKDQEIKVLEKKIEDLGPVLKMWNFWAKTRRVFLNSLFYELIVAFAYALILSFYGDKSIYCYIGLALLWLYFLHSLISFIFPQRVENFQLNMLNAITPVAYPKKIDFNVKFWDHITRKVLNKEEIDYDAEVKKFIIKPTIPQIAILYVLTLRKEVYKAWKKNVEMNKAAGIKVIKEFVESMEDTLAQNNPDTSSTLRTTISVNQPGAVAQAFLGTETETENGTATEIEIEIETETENERGTQTENLNNDTIEELNETSNEHLNEHQSENANANENNSDSSEEDDQHEFH</sequence>
<feature type="transmembrane region" description="Helical" evidence="2">
    <location>
        <begin position="351"/>
        <end position="373"/>
    </location>
</feature>
<proteinExistence type="predicted"/>
<gene>
    <name evidence="3" type="ORF">DASB73_008460</name>
</gene>
<evidence type="ECO:0000256" key="2">
    <source>
        <dbReference type="SAM" id="Phobius"/>
    </source>
</evidence>
<dbReference type="EMBL" id="BTGC01000003">
    <property type="protein sequence ID" value="GMM49888.1"/>
    <property type="molecule type" value="Genomic_DNA"/>
</dbReference>
<accession>A0AAV5RGK4</accession>
<evidence type="ECO:0000313" key="4">
    <source>
        <dbReference type="Proteomes" id="UP001362899"/>
    </source>
</evidence>
<keyword evidence="2" id="KW-1133">Transmembrane helix</keyword>
<comment type="caution">
    <text evidence="3">The sequence shown here is derived from an EMBL/GenBank/DDBJ whole genome shotgun (WGS) entry which is preliminary data.</text>
</comment>
<name>A0AAV5RGK4_STABA</name>
<dbReference type="Proteomes" id="UP001362899">
    <property type="component" value="Unassembled WGS sequence"/>
</dbReference>
<protein>
    <submittedName>
        <fullName evidence="3">Uncharacterized protein</fullName>
    </submittedName>
</protein>
<feature type="compositionally biased region" description="Low complexity" evidence="1">
    <location>
        <begin position="560"/>
        <end position="570"/>
    </location>
</feature>
<dbReference type="AlphaFoldDB" id="A0AAV5RGK4"/>